<evidence type="ECO:0008006" key="3">
    <source>
        <dbReference type="Google" id="ProtNLM"/>
    </source>
</evidence>
<evidence type="ECO:0000313" key="1">
    <source>
        <dbReference type="EMBL" id="VDI37592.1"/>
    </source>
</evidence>
<sequence length="320" mass="37597">MRGSDLDIMFVNRDKEVYDVKPCLHQHKSCLSMDTEDVKPGFTQLRLDYFVDQFLFENCEQFANKIYLSSKLWKQHFSFNNKFIIHGPCISDRNGLFDFAKCLHCKTWVFAARHWIARSNNSWPSYDVKQSIMRQGVLFVPIGNIYHDAVSGWLMLVTFFYKTKQYAKALRIIMYSLSKCTFDKLHRCMSDINHQWLKLKSVQNMCIVRLWKLLLVDTINFYEYSHLLPDELLLRKEDTHVSFPCSAYAYVLKFLCHYHLNNGRQCQADLDDLRLVIEEHYLMADLRMIASAYYLLGIALQIAGDAESAQRAFLLATKNT</sequence>
<name>A0A8B6EQ59_MYTGA</name>
<dbReference type="AlphaFoldDB" id="A0A8B6EQ59"/>
<keyword evidence="2" id="KW-1185">Reference proteome</keyword>
<proteinExistence type="predicted"/>
<organism evidence="1 2">
    <name type="scientific">Mytilus galloprovincialis</name>
    <name type="common">Mediterranean mussel</name>
    <dbReference type="NCBI Taxonomy" id="29158"/>
    <lineage>
        <taxon>Eukaryota</taxon>
        <taxon>Metazoa</taxon>
        <taxon>Spiralia</taxon>
        <taxon>Lophotrochozoa</taxon>
        <taxon>Mollusca</taxon>
        <taxon>Bivalvia</taxon>
        <taxon>Autobranchia</taxon>
        <taxon>Pteriomorphia</taxon>
        <taxon>Mytilida</taxon>
        <taxon>Mytiloidea</taxon>
        <taxon>Mytilidae</taxon>
        <taxon>Mytilinae</taxon>
        <taxon>Mytilus</taxon>
    </lineage>
</organism>
<dbReference type="EMBL" id="UYJE01005475">
    <property type="protein sequence ID" value="VDI37592.1"/>
    <property type="molecule type" value="Genomic_DNA"/>
</dbReference>
<accession>A0A8B6EQ59</accession>
<protein>
    <recommendedName>
        <fullName evidence="3">Mab-21-like HhH/H2TH-like domain-containing protein</fullName>
    </recommendedName>
</protein>
<gene>
    <name evidence="1" type="ORF">MGAL_10B037943</name>
</gene>
<dbReference type="OrthoDB" id="6191211at2759"/>
<reference evidence="1" key="1">
    <citation type="submission" date="2018-11" db="EMBL/GenBank/DDBJ databases">
        <authorList>
            <person name="Alioto T."/>
            <person name="Alioto T."/>
        </authorList>
    </citation>
    <scope>NUCLEOTIDE SEQUENCE</scope>
</reference>
<evidence type="ECO:0000313" key="2">
    <source>
        <dbReference type="Proteomes" id="UP000596742"/>
    </source>
</evidence>
<comment type="caution">
    <text evidence="1">The sequence shown here is derived from an EMBL/GenBank/DDBJ whole genome shotgun (WGS) entry which is preliminary data.</text>
</comment>
<dbReference type="Proteomes" id="UP000596742">
    <property type="component" value="Unassembled WGS sequence"/>
</dbReference>